<sequence>MARKTTNTRKPEASKTDAGKTDAGKTAASRTTRRKGKVAASTTAAMKRSSEIVPKRAPFARTAQQLKSPKVFVPLAVALGIGVAAVRKIAGVAAARGPRALPRMAREISPRFSEAVHALAELGRELRAKLR</sequence>
<dbReference type="EMBL" id="JAOVZO020000008">
    <property type="protein sequence ID" value="MDC8012380.1"/>
    <property type="molecule type" value="Genomic_DNA"/>
</dbReference>
<evidence type="ECO:0000256" key="1">
    <source>
        <dbReference type="SAM" id="MobiDB-lite"/>
    </source>
</evidence>
<keyword evidence="3" id="KW-1185">Reference proteome</keyword>
<accession>A0A9X3YJN7</accession>
<feature type="region of interest" description="Disordered" evidence="1">
    <location>
        <begin position="1"/>
        <end position="50"/>
    </location>
</feature>
<organism evidence="2 3">
    <name type="scientific">Tahibacter soli</name>
    <dbReference type="NCBI Taxonomy" id="2983605"/>
    <lineage>
        <taxon>Bacteria</taxon>
        <taxon>Pseudomonadati</taxon>
        <taxon>Pseudomonadota</taxon>
        <taxon>Gammaproteobacteria</taxon>
        <taxon>Lysobacterales</taxon>
        <taxon>Rhodanobacteraceae</taxon>
        <taxon>Tahibacter</taxon>
    </lineage>
</organism>
<dbReference type="RefSeq" id="WP_263543872.1">
    <property type="nucleotide sequence ID" value="NZ_JAOVZO020000008.1"/>
</dbReference>
<dbReference type="AlphaFoldDB" id="A0A9X3YJN7"/>
<evidence type="ECO:0000313" key="3">
    <source>
        <dbReference type="Proteomes" id="UP001139971"/>
    </source>
</evidence>
<gene>
    <name evidence="2" type="ORF">OD750_007450</name>
</gene>
<name>A0A9X3YJN7_9GAMM</name>
<protein>
    <submittedName>
        <fullName evidence="2">Uncharacterized protein</fullName>
    </submittedName>
</protein>
<reference evidence="2" key="1">
    <citation type="submission" date="2023-02" db="EMBL/GenBank/DDBJ databases">
        <title>Tahibacter soli sp. nov. isolated from soil.</title>
        <authorList>
            <person name="Baek J.H."/>
            <person name="Lee J.K."/>
            <person name="Choi D.G."/>
            <person name="Jeon C.O."/>
        </authorList>
    </citation>
    <scope>NUCLEOTIDE SEQUENCE</scope>
    <source>
        <strain evidence="2">BL</strain>
    </source>
</reference>
<proteinExistence type="predicted"/>
<dbReference type="Proteomes" id="UP001139971">
    <property type="component" value="Unassembled WGS sequence"/>
</dbReference>
<comment type="caution">
    <text evidence="2">The sequence shown here is derived from an EMBL/GenBank/DDBJ whole genome shotgun (WGS) entry which is preliminary data.</text>
</comment>
<feature type="compositionally biased region" description="Basic and acidic residues" evidence="1">
    <location>
        <begin position="9"/>
        <end position="23"/>
    </location>
</feature>
<evidence type="ECO:0000313" key="2">
    <source>
        <dbReference type="EMBL" id="MDC8012380.1"/>
    </source>
</evidence>